<dbReference type="Gene3D" id="1.10.10.10">
    <property type="entry name" value="Winged helix-like DNA-binding domain superfamily/Winged helix DNA-binding domain"/>
    <property type="match status" value="1"/>
</dbReference>
<keyword evidence="3" id="KW-0804">Transcription</keyword>
<dbReference type="Pfam" id="PF01380">
    <property type="entry name" value="SIS"/>
    <property type="match status" value="1"/>
</dbReference>
<sequence>MDILDKITQARPTFSKGQKRIADFITSHTDKAAFMTAAKMGATVGVSESTVVRFAYELGFGGYPELSRALQQVIKTQLTSVQRIAVTQDRIGGGDVLDKVLSFDIDKIRHTLEEISKEDFDRAVDAIAEARTIYVIGDRSAGSLAKFIDYYFGLMFSNVRLVHTSSSSELYEQMVRINRDDVLIGISFPRYSTLTVKACRFAADAGAKVIAITDGAGSPLAKAAEILLAARSDMTSFVDSLVAPFSVVNALIVAVGLRKEEEVTQTFNRLEEIWSEYNVYQGPAPDAGLPGR</sequence>
<dbReference type="InterPro" id="IPR036388">
    <property type="entry name" value="WH-like_DNA-bd_sf"/>
</dbReference>
<evidence type="ECO:0000256" key="1">
    <source>
        <dbReference type="ARBA" id="ARBA00023015"/>
    </source>
</evidence>
<evidence type="ECO:0000259" key="4">
    <source>
        <dbReference type="PROSITE" id="PS51071"/>
    </source>
</evidence>
<keyword evidence="2" id="KW-0238">DNA-binding</keyword>
<gene>
    <name evidence="6" type="ORF">IAC43_03720</name>
</gene>
<proteinExistence type="predicted"/>
<dbReference type="PANTHER" id="PTHR30514">
    <property type="entry name" value="GLUCOKINASE"/>
    <property type="match status" value="1"/>
</dbReference>
<dbReference type="InterPro" id="IPR001347">
    <property type="entry name" value="SIS_dom"/>
</dbReference>
<dbReference type="CDD" id="cd05013">
    <property type="entry name" value="SIS_RpiR"/>
    <property type="match status" value="1"/>
</dbReference>
<accession>A0A9D1KRH7</accession>
<evidence type="ECO:0000256" key="2">
    <source>
        <dbReference type="ARBA" id="ARBA00023125"/>
    </source>
</evidence>
<dbReference type="SUPFAM" id="SSF46689">
    <property type="entry name" value="Homeodomain-like"/>
    <property type="match status" value="1"/>
</dbReference>
<feature type="domain" description="HTH rpiR-type" evidence="4">
    <location>
        <begin position="1"/>
        <end position="77"/>
    </location>
</feature>
<dbReference type="InterPro" id="IPR009057">
    <property type="entry name" value="Homeodomain-like_sf"/>
</dbReference>
<evidence type="ECO:0000313" key="7">
    <source>
        <dbReference type="Proteomes" id="UP000824160"/>
    </source>
</evidence>
<dbReference type="EMBL" id="DVLW01000100">
    <property type="protein sequence ID" value="HIT94269.1"/>
    <property type="molecule type" value="Genomic_DNA"/>
</dbReference>
<dbReference type="InterPro" id="IPR047640">
    <property type="entry name" value="RpiR-like"/>
</dbReference>
<dbReference type="SUPFAM" id="SSF53697">
    <property type="entry name" value="SIS domain"/>
    <property type="match status" value="1"/>
</dbReference>
<dbReference type="PROSITE" id="PS51071">
    <property type="entry name" value="HTH_RPIR"/>
    <property type="match status" value="1"/>
</dbReference>
<dbReference type="InterPro" id="IPR046348">
    <property type="entry name" value="SIS_dom_sf"/>
</dbReference>
<name>A0A9D1KRH7_9FIRM</name>
<dbReference type="PROSITE" id="PS51464">
    <property type="entry name" value="SIS"/>
    <property type="match status" value="1"/>
</dbReference>
<comment type="caution">
    <text evidence="6">The sequence shown here is derived from an EMBL/GenBank/DDBJ whole genome shotgun (WGS) entry which is preliminary data.</text>
</comment>
<evidence type="ECO:0000313" key="6">
    <source>
        <dbReference type="EMBL" id="HIT94269.1"/>
    </source>
</evidence>
<dbReference type="PANTHER" id="PTHR30514:SF18">
    <property type="entry name" value="RPIR-FAMILY TRANSCRIPTIONAL REGULATOR"/>
    <property type="match status" value="1"/>
</dbReference>
<evidence type="ECO:0000256" key="3">
    <source>
        <dbReference type="ARBA" id="ARBA00023163"/>
    </source>
</evidence>
<dbReference type="GO" id="GO:0003677">
    <property type="term" value="F:DNA binding"/>
    <property type="evidence" value="ECO:0007669"/>
    <property type="project" value="UniProtKB-KW"/>
</dbReference>
<dbReference type="InterPro" id="IPR035472">
    <property type="entry name" value="RpiR-like_SIS"/>
</dbReference>
<dbReference type="Proteomes" id="UP000824160">
    <property type="component" value="Unassembled WGS sequence"/>
</dbReference>
<dbReference type="GO" id="GO:0003700">
    <property type="term" value="F:DNA-binding transcription factor activity"/>
    <property type="evidence" value="ECO:0007669"/>
    <property type="project" value="InterPro"/>
</dbReference>
<dbReference type="GO" id="GO:0097367">
    <property type="term" value="F:carbohydrate derivative binding"/>
    <property type="evidence" value="ECO:0007669"/>
    <property type="project" value="InterPro"/>
</dbReference>
<organism evidence="6 7">
    <name type="scientific">Candidatus Faecivivens stercoripullorum</name>
    <dbReference type="NCBI Taxonomy" id="2840805"/>
    <lineage>
        <taxon>Bacteria</taxon>
        <taxon>Bacillati</taxon>
        <taxon>Bacillota</taxon>
        <taxon>Clostridia</taxon>
        <taxon>Eubacteriales</taxon>
        <taxon>Oscillospiraceae</taxon>
        <taxon>Oscillospiraceae incertae sedis</taxon>
        <taxon>Candidatus Faecivivens</taxon>
    </lineage>
</organism>
<dbReference type="Gene3D" id="3.40.50.10490">
    <property type="entry name" value="Glucose-6-phosphate isomerase like protein, domain 1"/>
    <property type="match status" value="1"/>
</dbReference>
<dbReference type="Pfam" id="PF01418">
    <property type="entry name" value="HTH_6"/>
    <property type="match status" value="1"/>
</dbReference>
<feature type="domain" description="SIS" evidence="5">
    <location>
        <begin position="123"/>
        <end position="272"/>
    </location>
</feature>
<evidence type="ECO:0000259" key="5">
    <source>
        <dbReference type="PROSITE" id="PS51464"/>
    </source>
</evidence>
<reference evidence="6" key="1">
    <citation type="submission" date="2020-10" db="EMBL/GenBank/DDBJ databases">
        <authorList>
            <person name="Gilroy R."/>
        </authorList>
    </citation>
    <scope>NUCLEOTIDE SEQUENCE</scope>
    <source>
        <strain evidence="6">ChiBcec7-5410</strain>
    </source>
</reference>
<protein>
    <submittedName>
        <fullName evidence="6">MurR/RpiR family transcriptional regulator</fullName>
    </submittedName>
</protein>
<reference evidence="6" key="2">
    <citation type="journal article" date="2021" name="PeerJ">
        <title>Extensive microbial diversity within the chicken gut microbiome revealed by metagenomics and culture.</title>
        <authorList>
            <person name="Gilroy R."/>
            <person name="Ravi A."/>
            <person name="Getino M."/>
            <person name="Pursley I."/>
            <person name="Horton D.L."/>
            <person name="Alikhan N.F."/>
            <person name="Baker D."/>
            <person name="Gharbi K."/>
            <person name="Hall N."/>
            <person name="Watson M."/>
            <person name="Adriaenssens E.M."/>
            <person name="Foster-Nyarko E."/>
            <person name="Jarju S."/>
            <person name="Secka A."/>
            <person name="Antonio M."/>
            <person name="Oren A."/>
            <person name="Chaudhuri R.R."/>
            <person name="La Ragione R."/>
            <person name="Hildebrand F."/>
            <person name="Pallen M.J."/>
        </authorList>
    </citation>
    <scope>NUCLEOTIDE SEQUENCE</scope>
    <source>
        <strain evidence="6">ChiBcec7-5410</strain>
    </source>
</reference>
<dbReference type="AlphaFoldDB" id="A0A9D1KRH7"/>
<dbReference type="GO" id="GO:1901135">
    <property type="term" value="P:carbohydrate derivative metabolic process"/>
    <property type="evidence" value="ECO:0007669"/>
    <property type="project" value="InterPro"/>
</dbReference>
<keyword evidence="1" id="KW-0805">Transcription regulation</keyword>
<dbReference type="InterPro" id="IPR000281">
    <property type="entry name" value="HTH_RpiR"/>
</dbReference>